<feature type="signal peptide" evidence="2">
    <location>
        <begin position="1"/>
        <end position="25"/>
    </location>
</feature>
<dbReference type="PANTHER" id="PTHR35548:SF1">
    <property type="entry name" value="EXPRESSED PROTEIN"/>
    <property type="match status" value="1"/>
</dbReference>
<gene>
    <name evidence="3" type="ORF">CROS1456_LOCUS3177</name>
    <name evidence="4" type="ORF">HKI87_07g49550</name>
</gene>
<dbReference type="EMBL" id="HBHZ01004139">
    <property type="protein sequence ID" value="CAE0190088.1"/>
    <property type="molecule type" value="Transcribed_RNA"/>
</dbReference>
<dbReference type="InterPro" id="IPR038934">
    <property type="entry name" value="At5g64816-like"/>
</dbReference>
<dbReference type="Proteomes" id="UP001472866">
    <property type="component" value="Chromosome 07"/>
</dbReference>
<evidence type="ECO:0000256" key="2">
    <source>
        <dbReference type="SAM" id="SignalP"/>
    </source>
</evidence>
<sequence length="122" mass="13081">MGVPSPWAVAAAVVAPVVLLRGVTSKGKKSNSVSKKSREDDGADPSFVCERVCASDRLLRRLGGLAKDPTPQSCVTICGVSRIDSCTESCQRVVCMNMHQVPAWNDQCLKRCTTECQRGRAG</sequence>
<evidence type="ECO:0000313" key="5">
    <source>
        <dbReference type="Proteomes" id="UP001472866"/>
    </source>
</evidence>
<reference evidence="3" key="1">
    <citation type="submission" date="2021-01" db="EMBL/GenBank/DDBJ databases">
        <authorList>
            <person name="Corre E."/>
            <person name="Pelletier E."/>
            <person name="Niang G."/>
            <person name="Scheremetjew M."/>
            <person name="Finn R."/>
            <person name="Kale V."/>
            <person name="Holt S."/>
            <person name="Cochrane G."/>
            <person name="Meng A."/>
            <person name="Brown T."/>
            <person name="Cohen L."/>
        </authorList>
    </citation>
    <scope>NUCLEOTIDE SEQUENCE</scope>
    <source>
        <strain evidence="3">RCC1871</strain>
    </source>
</reference>
<name>A0A7S3C9L9_9CHLO</name>
<feature type="region of interest" description="Disordered" evidence="1">
    <location>
        <begin position="24"/>
        <end position="45"/>
    </location>
</feature>
<feature type="chain" id="PRO_5044661273" evidence="2">
    <location>
        <begin position="26"/>
        <end position="122"/>
    </location>
</feature>
<accession>A0A7S3C9L9</accession>
<keyword evidence="5" id="KW-1185">Reference proteome</keyword>
<keyword evidence="2" id="KW-0732">Signal</keyword>
<protein>
    <submittedName>
        <fullName evidence="3">Uncharacterized protein</fullName>
    </submittedName>
</protein>
<organism evidence="3">
    <name type="scientific">Chloropicon roscoffensis</name>
    <dbReference type="NCBI Taxonomy" id="1461544"/>
    <lineage>
        <taxon>Eukaryota</taxon>
        <taxon>Viridiplantae</taxon>
        <taxon>Chlorophyta</taxon>
        <taxon>Chloropicophyceae</taxon>
        <taxon>Chloropicales</taxon>
        <taxon>Chloropicaceae</taxon>
        <taxon>Chloropicon</taxon>
    </lineage>
</organism>
<evidence type="ECO:0000256" key="1">
    <source>
        <dbReference type="SAM" id="MobiDB-lite"/>
    </source>
</evidence>
<dbReference type="EMBL" id="CP151507">
    <property type="protein sequence ID" value="WZN63407.1"/>
    <property type="molecule type" value="Genomic_DNA"/>
</dbReference>
<proteinExistence type="predicted"/>
<dbReference type="PANTHER" id="PTHR35548">
    <property type="entry name" value="EXPRESSED PROTEIN"/>
    <property type="match status" value="1"/>
</dbReference>
<reference evidence="4 5" key="2">
    <citation type="submission" date="2024-03" db="EMBL/GenBank/DDBJ databases">
        <title>Complete genome sequence of the green alga Chloropicon roscoffensis RCC1871.</title>
        <authorList>
            <person name="Lemieux C."/>
            <person name="Pombert J.-F."/>
            <person name="Otis C."/>
            <person name="Turmel M."/>
        </authorList>
    </citation>
    <scope>NUCLEOTIDE SEQUENCE [LARGE SCALE GENOMIC DNA]</scope>
    <source>
        <strain evidence="4 5">RCC1871</strain>
    </source>
</reference>
<evidence type="ECO:0000313" key="3">
    <source>
        <dbReference type="EMBL" id="CAE0190088.1"/>
    </source>
</evidence>
<dbReference type="AlphaFoldDB" id="A0A7S3C9L9"/>
<evidence type="ECO:0000313" key="4">
    <source>
        <dbReference type="EMBL" id="WZN63407.1"/>
    </source>
</evidence>